<feature type="active site" evidence="15">
    <location>
        <position position="637"/>
    </location>
</feature>
<comment type="catalytic activity">
    <reaction evidence="12">
        <text>N(4)-(alpha-D-Man-(1-&gt;2)-alpha-D-Man-(1-&gt;2)-alpha-D-Man-(1-&gt;3)-[alpha-D-Man-(1-&gt;2)-alpha-D-Man-(1-&gt;3)-[alpha-D-Man-(1-&gt;2)-alpha-D-Man-(1-&gt;6)]-alpha-D-Man-(1-&gt;6)]-beta-D-Man-(1-&gt;4)-beta-D-GlcNAc-(1-&gt;4)-beta-D-GlcNAc)-L-asparaginyl-[protein] (N-glucan mannose isomer 9A1,2,3B1,2,3) + 4 H2O = N(4)-(alpha-D-Man-(1-&gt;3)-[alpha-D-Man-(1-&gt;3)-[alpha-D-Man-(1-&gt;6)]-alpha-D-Man-(1-&gt;6)]-beta-D-Man-(1-&gt;4)-beta-D-GlcNAc-(1-&gt;4)-beta-D-GlcNAc)-L-asparaginyl-[protein] (N-glucan mannose isomer 5A1,2) + 4 beta-D-mannose</text>
        <dbReference type="Rhea" id="RHEA:56008"/>
        <dbReference type="Rhea" id="RHEA-COMP:14356"/>
        <dbReference type="Rhea" id="RHEA-COMP:14367"/>
        <dbReference type="ChEBI" id="CHEBI:15377"/>
        <dbReference type="ChEBI" id="CHEBI:28563"/>
        <dbReference type="ChEBI" id="CHEBI:59087"/>
        <dbReference type="ChEBI" id="CHEBI:139493"/>
        <dbReference type="EC" id="3.2.1.113"/>
    </reaction>
</comment>
<sequence length="880" mass="98762">MLPTYQRVGASGGPSTSGSVNPLLGRRSFRSREKCLILLVLSTFGFVCFGGFFFLPDNFGADRVLKAYKQFQRAGPEIFIPPPPPAHGRNGEEDFHKLDDREKLQEKIRRELPDEFLEKPDTGGGEGGGGGIAAGAGGGGVELEAGEDDEHSRNVAAIVPAPDDQETNNQEQQLLPNQVPEGAGPGMEGPAGVVQPPQNGQEEGEQERESAGHRPRVGALGGAPMMFNSSTGEDRDPSARDKRNKVKEPHPPRSPPGLRAQLEILYRSLLHDTSSKMSTVVTAMFLVAITGVTLVVRQQRDTIDPHDSQQFRHQERFLAPDDHVRDGSEQQGLTASGIPETPESSYYYSSQRERRAMDNTTLMPSAADDALELRLRRSPFDSDAYVPRYRNATSWLRIEDVVPSDSVGVGGSIDHDKRDYVRQMMMHAWSNYKLYAWGKNELRPLSKRGHSNSIFGSFDLGATIVDGLDTLYLMGLHKEFDEGRDWVERKFTLDNVDADLSVFETNIRFVGGFLTCYAFTGDQLFLEKAKYVADKLLPAFQTPTGIPYALVNVRNGVSKNYGWASGGSSILSEFGTLHLEFSYLSDITGDAVYRDRVQTIRAVLKDIDKPKGLYPNYLNPKTGKWGQQHMSLGALGDSFYEYLLKAWIQSGHEDEEAREMYDEAMQAIIQHMIRRSTNGLVYVSDMKFDRLEHKMDHLACFAGGLFGLGSTTLPNQYSQQYMQIGEGLTNTCHESYIRTYTRLGPESFRFNDGVEAKALKAQEKYYILRPETFESYFIMWRLTHDQKYRDWGWDAVQALEKHCRTPTGYSGLKNVYHTEPVKDDVQQSFFLAETLKYLYLLFSDDSLLPLDEWVFNTEAHPLPVKDRNPMYRPAAVSSSP</sequence>
<comment type="pathway">
    <text evidence="2">Protein modification; protein glycosylation.</text>
</comment>
<keyword evidence="16" id="KW-0479">Metal-binding</keyword>
<organism evidence="21">
    <name type="scientific">Anopheles atroparvus</name>
    <name type="common">European mosquito</name>
    <dbReference type="NCBI Taxonomy" id="41427"/>
    <lineage>
        <taxon>Eukaryota</taxon>
        <taxon>Metazoa</taxon>
        <taxon>Ecdysozoa</taxon>
        <taxon>Arthropoda</taxon>
        <taxon>Hexapoda</taxon>
        <taxon>Insecta</taxon>
        <taxon>Pterygota</taxon>
        <taxon>Neoptera</taxon>
        <taxon>Endopterygota</taxon>
        <taxon>Diptera</taxon>
        <taxon>Nematocera</taxon>
        <taxon>Culicoidea</taxon>
        <taxon>Culicidae</taxon>
        <taxon>Anophelinae</taxon>
        <taxon>Anopheles</taxon>
    </lineage>
</organism>
<comment type="subcellular location">
    <subcellularLocation>
        <location evidence="14">Endomembrane system</location>
        <topology evidence="14">Single-pass type II membrane protein</topology>
    </subcellularLocation>
</comment>
<evidence type="ECO:0000256" key="7">
    <source>
        <dbReference type="ARBA" id="ARBA00022968"/>
    </source>
</evidence>
<protein>
    <recommendedName>
        <fullName evidence="18">alpha-1,2-Mannosidase</fullName>
        <ecNumber evidence="18">3.2.1.-</ecNumber>
    </recommendedName>
</protein>
<feature type="compositionally biased region" description="Low complexity" evidence="19">
    <location>
        <begin position="190"/>
        <end position="201"/>
    </location>
</feature>
<evidence type="ECO:0000256" key="18">
    <source>
        <dbReference type="RuleBase" id="RU361193"/>
    </source>
</evidence>
<feature type="disulfide bond" evidence="17">
    <location>
        <begin position="700"/>
        <end position="732"/>
    </location>
</feature>
<comment type="similarity">
    <text evidence="3 18">Belongs to the glycosyl hydrolase 47 family.</text>
</comment>
<feature type="region of interest" description="Disordered" evidence="19">
    <location>
        <begin position="112"/>
        <end position="151"/>
    </location>
</feature>
<evidence type="ECO:0000256" key="6">
    <source>
        <dbReference type="ARBA" id="ARBA00022837"/>
    </source>
</evidence>
<keyword evidence="7" id="KW-0735">Signal-anchor</keyword>
<evidence type="ECO:0000256" key="14">
    <source>
        <dbReference type="ARBA" id="ARBA00060399"/>
    </source>
</evidence>
<comment type="catalytic activity">
    <reaction evidence="11">
        <text>N(4)-(alpha-D-Man-(1-&gt;2)-alpha-D-Man-(1-&gt;2)-alpha-D-Man-(1-&gt;3)-[alpha-D-Man-(1-&gt;3)-[alpha-D-Man-(1-&gt;2)-alpha-D-Man-(1-&gt;6)]-alpha-D-Man-(1-&gt;6)]-beta-D-Man-(1-&gt;4)-beta-D-GlcNAc-(1-&gt;4)-beta-D-GlcNAc)-L-asparaginyl-[protein] (N-glucan mannose isomer 8A1,2,3B1,3) + 3 H2O = N(4)-(alpha-D-Man-(1-&gt;3)-[alpha-D-Man-(1-&gt;3)-[alpha-D-Man-(1-&gt;6)]-alpha-D-Man-(1-&gt;6)]-beta-D-Man-(1-&gt;4)-beta-D-GlcNAc-(1-&gt;4)-beta-D-GlcNAc)-L-asparaginyl-[protein] (N-glucan mannose isomer 5A1,2) + 3 beta-D-mannose</text>
        <dbReference type="Rhea" id="RHEA:56028"/>
        <dbReference type="Rhea" id="RHEA-COMP:14358"/>
        <dbReference type="Rhea" id="RHEA-COMP:14367"/>
        <dbReference type="ChEBI" id="CHEBI:15377"/>
        <dbReference type="ChEBI" id="CHEBI:28563"/>
        <dbReference type="ChEBI" id="CHEBI:59087"/>
        <dbReference type="ChEBI" id="CHEBI:60628"/>
        <dbReference type="EC" id="3.2.1.113"/>
    </reaction>
</comment>
<evidence type="ECO:0000256" key="4">
    <source>
        <dbReference type="ARBA" id="ARBA00022692"/>
    </source>
</evidence>
<feature type="active site" description="Proton donor" evidence="15">
    <location>
        <position position="746"/>
    </location>
</feature>
<dbReference type="GO" id="GO:0004571">
    <property type="term" value="F:mannosyl-oligosaccharide 1,2-alpha-mannosidase activity"/>
    <property type="evidence" value="ECO:0007669"/>
    <property type="project" value="UniProtKB-EC"/>
</dbReference>
<dbReference type="GO" id="GO:0005783">
    <property type="term" value="C:endoplasmic reticulum"/>
    <property type="evidence" value="ECO:0007669"/>
    <property type="project" value="TreeGrafter"/>
</dbReference>
<evidence type="ECO:0000256" key="8">
    <source>
        <dbReference type="ARBA" id="ARBA00023136"/>
    </source>
</evidence>
<evidence type="ECO:0000256" key="19">
    <source>
        <dbReference type="SAM" id="MobiDB-lite"/>
    </source>
</evidence>
<dbReference type="InterPro" id="IPR036026">
    <property type="entry name" value="Seven-hairpin_glycosidases"/>
</dbReference>
<proteinExistence type="inferred from homology"/>
<feature type="region of interest" description="Disordered" evidence="19">
    <location>
        <begin position="1"/>
        <end position="22"/>
    </location>
</feature>
<dbReference type="InterPro" id="IPR001382">
    <property type="entry name" value="Glyco_hydro_47"/>
</dbReference>
<evidence type="ECO:0000256" key="1">
    <source>
        <dbReference type="ARBA" id="ARBA00001913"/>
    </source>
</evidence>
<dbReference type="Pfam" id="PF01532">
    <property type="entry name" value="Glyco_hydro_47"/>
    <property type="match status" value="1"/>
</dbReference>
<feature type="active site" description="Proton donor" evidence="15">
    <location>
        <position position="504"/>
    </location>
</feature>
<dbReference type="InterPro" id="IPR012341">
    <property type="entry name" value="6hp_glycosidase-like_sf"/>
</dbReference>
<comment type="function">
    <text evidence="13">Involved in the maturation of Asn-linked oligosaccharides. Progressively trim alpha-1,2-linked mannose residues from Man(9)GlcNAc(2) to produce Man(5)GlcNAc(2).</text>
</comment>
<evidence type="ECO:0000256" key="13">
    <source>
        <dbReference type="ARBA" id="ARBA00054774"/>
    </source>
</evidence>
<dbReference type="AlphaFoldDB" id="A0A182IR84"/>
<feature type="transmembrane region" description="Helical" evidence="20">
    <location>
        <begin position="35"/>
        <end position="55"/>
    </location>
</feature>
<name>A0A182IR84_ANOAO</name>
<keyword evidence="4 20" id="KW-0812">Transmembrane</keyword>
<feature type="compositionally biased region" description="Basic and acidic residues" evidence="19">
    <location>
        <begin position="112"/>
        <end position="121"/>
    </location>
</feature>
<feature type="region of interest" description="Disordered" evidence="19">
    <location>
        <begin position="323"/>
        <end position="344"/>
    </location>
</feature>
<feature type="binding site" evidence="16">
    <location>
        <position position="857"/>
    </location>
    <ligand>
        <name>Ca(2+)</name>
        <dbReference type="ChEBI" id="CHEBI:29108"/>
    </ligand>
</feature>
<dbReference type="SUPFAM" id="SSF48225">
    <property type="entry name" value="Seven-hairpin glycosidases"/>
    <property type="match status" value="1"/>
</dbReference>
<evidence type="ECO:0000256" key="9">
    <source>
        <dbReference type="ARBA" id="ARBA00023157"/>
    </source>
</evidence>
<feature type="active site" evidence="15">
    <location>
        <position position="771"/>
    </location>
</feature>
<keyword evidence="10 18" id="KW-0326">Glycosidase</keyword>
<dbReference type="GO" id="GO:0000139">
    <property type="term" value="C:Golgi membrane"/>
    <property type="evidence" value="ECO:0007669"/>
    <property type="project" value="TreeGrafter"/>
</dbReference>
<evidence type="ECO:0000256" key="20">
    <source>
        <dbReference type="SAM" id="Phobius"/>
    </source>
</evidence>
<evidence type="ECO:0000256" key="10">
    <source>
        <dbReference type="ARBA" id="ARBA00023295"/>
    </source>
</evidence>
<dbReference type="Gene3D" id="1.50.10.10">
    <property type="match status" value="1"/>
</dbReference>
<keyword evidence="6 16" id="KW-0106">Calcium</keyword>
<evidence type="ECO:0000256" key="15">
    <source>
        <dbReference type="PIRSR" id="PIRSR601382-1"/>
    </source>
</evidence>
<feature type="compositionally biased region" description="Basic and acidic residues" evidence="19">
    <location>
        <begin position="232"/>
        <end position="251"/>
    </location>
</feature>
<dbReference type="GO" id="GO:0005509">
    <property type="term" value="F:calcium ion binding"/>
    <property type="evidence" value="ECO:0007669"/>
    <property type="project" value="InterPro"/>
</dbReference>
<evidence type="ECO:0000256" key="17">
    <source>
        <dbReference type="PIRSR" id="PIRSR601382-3"/>
    </source>
</evidence>
<accession>A0A182IR84</accession>
<feature type="region of interest" description="Disordered" evidence="19">
    <location>
        <begin position="176"/>
        <end position="259"/>
    </location>
</feature>
<evidence type="ECO:0000256" key="3">
    <source>
        <dbReference type="ARBA" id="ARBA00007658"/>
    </source>
</evidence>
<feature type="compositionally biased region" description="Gly residues" evidence="19">
    <location>
        <begin position="122"/>
        <end position="141"/>
    </location>
</feature>
<evidence type="ECO:0000313" key="21">
    <source>
        <dbReference type="EnsemblMetazoa" id="AATE003951-PA.1"/>
    </source>
</evidence>
<reference evidence="21" key="1">
    <citation type="submission" date="2022-08" db="UniProtKB">
        <authorList>
            <consortium name="EnsemblMetazoa"/>
        </authorList>
    </citation>
    <scope>IDENTIFICATION</scope>
    <source>
        <strain evidence="21">EBRO</strain>
    </source>
</reference>
<dbReference type="GO" id="GO:0005975">
    <property type="term" value="P:carbohydrate metabolic process"/>
    <property type="evidence" value="ECO:0007669"/>
    <property type="project" value="InterPro"/>
</dbReference>
<dbReference type="FunFam" id="1.50.10.10:FF:000002">
    <property type="entry name" value="alpha-1,2-Mannosidase"/>
    <property type="match status" value="1"/>
</dbReference>
<dbReference type="PANTHER" id="PTHR11742:SF6">
    <property type="entry name" value="MANNOSYL-OLIGOSACCHARIDE ALPHA-1,2-MANNOSIDASE IA-RELATED"/>
    <property type="match status" value="1"/>
</dbReference>
<dbReference type="InterPro" id="IPR050749">
    <property type="entry name" value="Glycosyl_Hydrolase_47"/>
</dbReference>
<keyword evidence="5 18" id="KW-0378">Hydrolase</keyword>
<evidence type="ECO:0000256" key="11">
    <source>
        <dbReference type="ARBA" id="ARBA00047669"/>
    </source>
</evidence>
<dbReference type="PRINTS" id="PR00747">
    <property type="entry name" value="GLYHDRLASE47"/>
</dbReference>
<dbReference type="EnsemblMetazoa" id="AATE003951-RA">
    <property type="protein sequence ID" value="AATE003951-PA.1"/>
    <property type="gene ID" value="AATE003951"/>
</dbReference>
<evidence type="ECO:0000256" key="16">
    <source>
        <dbReference type="PIRSR" id="PIRSR601382-2"/>
    </source>
</evidence>
<evidence type="ECO:0000256" key="12">
    <source>
        <dbReference type="ARBA" id="ARBA00048605"/>
    </source>
</evidence>
<evidence type="ECO:0000256" key="2">
    <source>
        <dbReference type="ARBA" id="ARBA00004922"/>
    </source>
</evidence>
<keyword evidence="9 17" id="KW-1015">Disulfide bond</keyword>
<keyword evidence="20" id="KW-1133">Transmembrane helix</keyword>
<dbReference type="PANTHER" id="PTHR11742">
    <property type="entry name" value="MANNOSYL-OLIGOSACCHARIDE ALPHA-1,2-MANNOSIDASE-RELATED"/>
    <property type="match status" value="1"/>
</dbReference>
<dbReference type="EC" id="3.2.1.-" evidence="18"/>
<dbReference type="VEuPathDB" id="VectorBase:AATE003951"/>
<keyword evidence="8 20" id="KW-0472">Membrane</keyword>
<evidence type="ECO:0000256" key="5">
    <source>
        <dbReference type="ARBA" id="ARBA00022801"/>
    </source>
</evidence>
<comment type="cofactor">
    <cofactor evidence="1 16">
        <name>Ca(2+)</name>
        <dbReference type="ChEBI" id="CHEBI:29108"/>
    </cofactor>
</comment>
<dbReference type="STRING" id="41427.A0A182IR84"/>